<organism evidence="1 2">
    <name type="scientific">Falsochrobactrum ovis</name>
    <dbReference type="NCBI Taxonomy" id="1293442"/>
    <lineage>
        <taxon>Bacteria</taxon>
        <taxon>Pseudomonadati</taxon>
        <taxon>Pseudomonadota</taxon>
        <taxon>Alphaproteobacteria</taxon>
        <taxon>Hyphomicrobiales</taxon>
        <taxon>Brucellaceae</taxon>
        <taxon>Falsochrobactrum</taxon>
    </lineage>
</organism>
<evidence type="ECO:0000313" key="1">
    <source>
        <dbReference type="EMBL" id="RAK32198.1"/>
    </source>
</evidence>
<evidence type="ECO:0000313" key="2">
    <source>
        <dbReference type="Proteomes" id="UP000249453"/>
    </source>
</evidence>
<reference evidence="1 2" key="1">
    <citation type="submission" date="2018-06" db="EMBL/GenBank/DDBJ databases">
        <title>Genomic Encyclopedia of Type Strains, Phase IV (KMG-IV): sequencing the most valuable type-strain genomes for metagenomic binning, comparative biology and taxonomic classification.</title>
        <authorList>
            <person name="Goeker M."/>
        </authorList>
    </citation>
    <scope>NUCLEOTIDE SEQUENCE [LARGE SCALE GENOMIC DNA]</scope>
    <source>
        <strain evidence="1 2">DSM 26720</strain>
    </source>
</reference>
<keyword evidence="2" id="KW-1185">Reference proteome</keyword>
<gene>
    <name evidence="1" type="ORF">C7374_102198</name>
</gene>
<comment type="caution">
    <text evidence="1">The sequence shown here is derived from an EMBL/GenBank/DDBJ whole genome shotgun (WGS) entry which is preliminary data.</text>
</comment>
<dbReference type="AlphaFoldDB" id="A0A364JY26"/>
<sequence>MTLYAPSTRSEFQIFKYIISIGTIEKKFSQNKQARLHQVNRPFLHVRVQAK</sequence>
<proteinExistence type="predicted"/>
<dbReference type="Proteomes" id="UP000249453">
    <property type="component" value="Unassembled WGS sequence"/>
</dbReference>
<accession>A0A364JY26</accession>
<dbReference type="EMBL" id="QLMK01000002">
    <property type="protein sequence ID" value="RAK32198.1"/>
    <property type="molecule type" value="Genomic_DNA"/>
</dbReference>
<name>A0A364JY26_9HYPH</name>
<protein>
    <submittedName>
        <fullName evidence="1">Uncharacterized protein</fullName>
    </submittedName>
</protein>